<sequence>MDSWHILMRMRAPKKCSCDPVPPLELPHSLHAFHRDSPSDELNVEGFHTFCGGFWNYFSMGIDAQVSYAFYSERKMNPDKFKNQLVNQVQQCSFAHWTCVVLLA</sequence>
<comment type="caution">
    <text evidence="6">The sequence shown here is derived from an EMBL/GenBank/DDBJ whole genome shotgun (WGS) entry which is preliminary data.</text>
</comment>
<dbReference type="PANTHER" id="PTHR11255:SF98">
    <property type="entry name" value="DIACYLGLYCEROL KINASE 5"/>
    <property type="match status" value="1"/>
</dbReference>
<keyword evidence="7" id="KW-1185">Reference proteome</keyword>
<dbReference type="STRING" id="33114.A0A2G2W2B0"/>
<feature type="domain" description="Diacylglycerol kinase accessory" evidence="5">
    <location>
        <begin position="54"/>
        <end position="95"/>
    </location>
</feature>
<gene>
    <name evidence="6" type="ORF">CQW23_22939</name>
</gene>
<proteinExistence type="predicted"/>
<dbReference type="GO" id="GO:0004143">
    <property type="term" value="F:ATP-dependent diacylglycerol kinase activity"/>
    <property type="evidence" value="ECO:0007669"/>
    <property type="project" value="InterPro"/>
</dbReference>
<name>A0A2G2W2B0_CAPBA</name>
<evidence type="ECO:0000256" key="1">
    <source>
        <dbReference type="ARBA" id="ARBA00022679"/>
    </source>
</evidence>
<dbReference type="InterPro" id="IPR037607">
    <property type="entry name" value="DGK"/>
</dbReference>
<keyword evidence="1" id="KW-0808">Transferase</keyword>
<evidence type="ECO:0000256" key="3">
    <source>
        <dbReference type="ARBA" id="ARBA00022777"/>
    </source>
</evidence>
<dbReference type="Proteomes" id="UP000224567">
    <property type="component" value="Unassembled WGS sequence"/>
</dbReference>
<evidence type="ECO:0000313" key="7">
    <source>
        <dbReference type="Proteomes" id="UP000224567"/>
    </source>
</evidence>
<dbReference type="InterPro" id="IPR000756">
    <property type="entry name" value="Diacylglycerol_kin_accessory"/>
</dbReference>
<evidence type="ECO:0000259" key="5">
    <source>
        <dbReference type="Pfam" id="PF00609"/>
    </source>
</evidence>
<dbReference type="PANTHER" id="PTHR11255">
    <property type="entry name" value="DIACYLGLYCEROL KINASE"/>
    <property type="match status" value="1"/>
</dbReference>
<evidence type="ECO:0000256" key="2">
    <source>
        <dbReference type="ARBA" id="ARBA00022741"/>
    </source>
</evidence>
<dbReference type="OrthoDB" id="1685508at2759"/>
<dbReference type="GO" id="GO:0005524">
    <property type="term" value="F:ATP binding"/>
    <property type="evidence" value="ECO:0007669"/>
    <property type="project" value="UniProtKB-KW"/>
</dbReference>
<protein>
    <submittedName>
        <fullName evidence="6">Diacylglycerol kinase 5</fullName>
    </submittedName>
</protein>
<dbReference type="Pfam" id="PF00609">
    <property type="entry name" value="DAGK_acc"/>
    <property type="match status" value="1"/>
</dbReference>
<evidence type="ECO:0000313" key="6">
    <source>
        <dbReference type="EMBL" id="PHT39366.1"/>
    </source>
</evidence>
<dbReference type="GO" id="GO:0007200">
    <property type="term" value="P:phospholipase C-activating G protein-coupled receptor signaling pathway"/>
    <property type="evidence" value="ECO:0007669"/>
    <property type="project" value="InterPro"/>
</dbReference>
<reference evidence="7" key="2">
    <citation type="journal article" date="2017" name="J. Anim. Genet.">
        <title>Multiple reference genome sequences of hot pepper reveal the massive evolution of plant disease resistance genes by retroduplication.</title>
        <authorList>
            <person name="Kim S."/>
            <person name="Park J."/>
            <person name="Yeom S.-I."/>
            <person name="Kim Y.-M."/>
            <person name="Seo E."/>
            <person name="Kim K.-T."/>
            <person name="Kim M.-S."/>
            <person name="Lee J.M."/>
            <person name="Cheong K."/>
            <person name="Shin H.-S."/>
            <person name="Kim S.-B."/>
            <person name="Han K."/>
            <person name="Lee J."/>
            <person name="Park M."/>
            <person name="Lee H.-A."/>
            <person name="Lee H.-Y."/>
            <person name="Lee Y."/>
            <person name="Oh S."/>
            <person name="Lee J.H."/>
            <person name="Choi E."/>
            <person name="Choi E."/>
            <person name="Lee S.E."/>
            <person name="Jeon J."/>
            <person name="Kim H."/>
            <person name="Choi G."/>
            <person name="Song H."/>
            <person name="Lee J."/>
            <person name="Lee S.-C."/>
            <person name="Kwon J.-K."/>
            <person name="Lee H.-Y."/>
            <person name="Koo N."/>
            <person name="Hong Y."/>
            <person name="Kim R.W."/>
            <person name="Kang W.-H."/>
            <person name="Huh J.H."/>
            <person name="Kang B.-C."/>
            <person name="Yang T.-J."/>
            <person name="Lee Y.-H."/>
            <person name="Bennetzen J.L."/>
            <person name="Choi D."/>
        </authorList>
    </citation>
    <scope>NUCLEOTIDE SEQUENCE [LARGE SCALE GENOMIC DNA]</scope>
    <source>
        <strain evidence="7">cv. PBC81</strain>
    </source>
</reference>
<dbReference type="AlphaFoldDB" id="A0A2G2W2B0"/>
<dbReference type="EMBL" id="MLFT02000009">
    <property type="protein sequence ID" value="PHT39366.1"/>
    <property type="molecule type" value="Genomic_DNA"/>
</dbReference>
<keyword evidence="2" id="KW-0547">Nucleotide-binding</keyword>
<dbReference type="GO" id="GO:0016020">
    <property type="term" value="C:membrane"/>
    <property type="evidence" value="ECO:0007669"/>
    <property type="project" value="TreeGrafter"/>
</dbReference>
<organism evidence="6 7">
    <name type="scientific">Capsicum baccatum</name>
    <name type="common">Peruvian pepper</name>
    <dbReference type="NCBI Taxonomy" id="33114"/>
    <lineage>
        <taxon>Eukaryota</taxon>
        <taxon>Viridiplantae</taxon>
        <taxon>Streptophyta</taxon>
        <taxon>Embryophyta</taxon>
        <taxon>Tracheophyta</taxon>
        <taxon>Spermatophyta</taxon>
        <taxon>Magnoliopsida</taxon>
        <taxon>eudicotyledons</taxon>
        <taxon>Gunneridae</taxon>
        <taxon>Pentapetalae</taxon>
        <taxon>asterids</taxon>
        <taxon>lamiids</taxon>
        <taxon>Solanales</taxon>
        <taxon>Solanaceae</taxon>
        <taxon>Solanoideae</taxon>
        <taxon>Capsiceae</taxon>
        <taxon>Capsicum</taxon>
    </lineage>
</organism>
<reference evidence="6 7" key="1">
    <citation type="journal article" date="2017" name="Genome Biol.">
        <title>New reference genome sequences of hot pepper reveal the massive evolution of plant disease-resistance genes by retroduplication.</title>
        <authorList>
            <person name="Kim S."/>
            <person name="Park J."/>
            <person name="Yeom S.I."/>
            <person name="Kim Y.M."/>
            <person name="Seo E."/>
            <person name="Kim K.T."/>
            <person name="Kim M.S."/>
            <person name="Lee J.M."/>
            <person name="Cheong K."/>
            <person name="Shin H.S."/>
            <person name="Kim S.B."/>
            <person name="Han K."/>
            <person name="Lee J."/>
            <person name="Park M."/>
            <person name="Lee H.A."/>
            <person name="Lee H.Y."/>
            <person name="Lee Y."/>
            <person name="Oh S."/>
            <person name="Lee J.H."/>
            <person name="Choi E."/>
            <person name="Choi E."/>
            <person name="Lee S.E."/>
            <person name="Jeon J."/>
            <person name="Kim H."/>
            <person name="Choi G."/>
            <person name="Song H."/>
            <person name="Lee J."/>
            <person name="Lee S.C."/>
            <person name="Kwon J.K."/>
            <person name="Lee H.Y."/>
            <person name="Koo N."/>
            <person name="Hong Y."/>
            <person name="Kim R.W."/>
            <person name="Kang W.H."/>
            <person name="Huh J.H."/>
            <person name="Kang B.C."/>
            <person name="Yang T.J."/>
            <person name="Lee Y.H."/>
            <person name="Bennetzen J.L."/>
            <person name="Choi D."/>
        </authorList>
    </citation>
    <scope>NUCLEOTIDE SEQUENCE [LARGE SCALE GENOMIC DNA]</scope>
    <source>
        <strain evidence="7">cv. PBC81</strain>
    </source>
</reference>
<keyword evidence="4" id="KW-0067">ATP-binding</keyword>
<keyword evidence="3 6" id="KW-0418">Kinase</keyword>
<evidence type="ECO:0000256" key="4">
    <source>
        <dbReference type="ARBA" id="ARBA00022840"/>
    </source>
</evidence>
<accession>A0A2G2W2B0</accession>